<sequence>MTENPGSRALQTEKTLPFKYPKSSIRVNKQLAKSRTAGCPALVEENVFHRELASSIFLYQRRVNTQRHLKISPHTFLLLYFVSQKMDAISLNNITKLIPGLQLGYGPHHEGRSQWPVPRTLSNEEPSRDDIIKFLQNHGSVSFLAEHRLLGNI</sequence>
<comment type="caution">
    <text evidence="3">The sequence shown here is derived from an EMBL/GenBank/DDBJ whole genome shotgun (WGS) entry which is preliminary data.</text>
</comment>
<dbReference type="AlphaFoldDB" id="A0A7J7EB29"/>
<dbReference type="Gene3D" id="1.10.720.80">
    <property type="match status" value="1"/>
</dbReference>
<dbReference type="Proteomes" id="UP000551758">
    <property type="component" value="Unassembled WGS sequence"/>
</dbReference>
<dbReference type="Pfam" id="PF18410">
    <property type="entry name" value="BTHB"/>
    <property type="match status" value="1"/>
</dbReference>
<reference evidence="3 4" key="1">
    <citation type="journal article" date="2020" name="Mol. Biol. Evol.">
        <title>Interspecific Gene Flow and the Evolution of Specialization in Black and White Rhinoceros.</title>
        <authorList>
            <person name="Moodley Y."/>
            <person name="Westbury M.V."/>
            <person name="Russo I.M."/>
            <person name="Gopalakrishnan S."/>
            <person name="Rakotoarivelo A."/>
            <person name="Olsen R.A."/>
            <person name="Prost S."/>
            <person name="Tunstall T."/>
            <person name="Ryder O.A."/>
            <person name="Dalen L."/>
            <person name="Bruford M.W."/>
        </authorList>
    </citation>
    <scope>NUCLEOTIDE SEQUENCE [LARGE SCALE GENOMIC DNA]</scope>
    <source>
        <strain evidence="3">SBR-YM</strain>
        <tissue evidence="3">Skin</tissue>
    </source>
</reference>
<evidence type="ECO:0000256" key="1">
    <source>
        <dbReference type="ARBA" id="ARBA00022553"/>
    </source>
</evidence>
<dbReference type="InterPro" id="IPR041200">
    <property type="entry name" value="FKBP3_BTHB"/>
</dbReference>
<evidence type="ECO:0000313" key="3">
    <source>
        <dbReference type="EMBL" id="KAF5912992.1"/>
    </source>
</evidence>
<organism evidence="3 4">
    <name type="scientific">Diceros bicornis minor</name>
    <name type="common">South-central black rhinoceros</name>
    <dbReference type="NCBI Taxonomy" id="77932"/>
    <lineage>
        <taxon>Eukaryota</taxon>
        <taxon>Metazoa</taxon>
        <taxon>Chordata</taxon>
        <taxon>Craniata</taxon>
        <taxon>Vertebrata</taxon>
        <taxon>Euteleostomi</taxon>
        <taxon>Mammalia</taxon>
        <taxon>Eutheria</taxon>
        <taxon>Laurasiatheria</taxon>
        <taxon>Perissodactyla</taxon>
        <taxon>Rhinocerotidae</taxon>
        <taxon>Diceros</taxon>
    </lineage>
</organism>
<name>A0A7J7EB29_DICBM</name>
<dbReference type="EMBL" id="JACDTQ010003659">
    <property type="protein sequence ID" value="KAF5912992.1"/>
    <property type="molecule type" value="Genomic_DNA"/>
</dbReference>
<feature type="domain" description="FKBP3 basic tilted helix bundle" evidence="2">
    <location>
        <begin position="113"/>
        <end position="153"/>
    </location>
</feature>
<protein>
    <recommendedName>
        <fullName evidence="2">FKBP3 basic tilted helix bundle domain-containing protein</fullName>
    </recommendedName>
</protein>
<accession>A0A7J7EB29</accession>
<proteinExistence type="predicted"/>
<evidence type="ECO:0000259" key="2">
    <source>
        <dbReference type="Pfam" id="PF18410"/>
    </source>
</evidence>
<keyword evidence="1" id="KW-0597">Phosphoprotein</keyword>
<keyword evidence="4" id="KW-1185">Reference proteome</keyword>
<gene>
    <name evidence="3" type="ORF">HPG69_008943</name>
</gene>
<evidence type="ECO:0000313" key="4">
    <source>
        <dbReference type="Proteomes" id="UP000551758"/>
    </source>
</evidence>